<evidence type="ECO:0000313" key="3">
    <source>
        <dbReference type="Proteomes" id="UP000317648"/>
    </source>
</evidence>
<dbReference type="RefSeq" id="WP_145058667.1">
    <property type="nucleotide sequence ID" value="NZ_CP036433.1"/>
</dbReference>
<dbReference type="OrthoDB" id="9810303at2"/>
<dbReference type="EC" id="2.4.1.54" evidence="2"/>
<feature type="domain" description="Glycosyltransferase 2-like" evidence="1">
    <location>
        <begin position="23"/>
        <end position="152"/>
    </location>
</feature>
<dbReference type="Pfam" id="PF00535">
    <property type="entry name" value="Glycos_transf_2"/>
    <property type="match status" value="1"/>
</dbReference>
<keyword evidence="3" id="KW-1185">Reference proteome</keyword>
<organism evidence="2 3">
    <name type="scientific">Lignipirellula cremea</name>
    <dbReference type="NCBI Taxonomy" id="2528010"/>
    <lineage>
        <taxon>Bacteria</taxon>
        <taxon>Pseudomonadati</taxon>
        <taxon>Planctomycetota</taxon>
        <taxon>Planctomycetia</taxon>
        <taxon>Pirellulales</taxon>
        <taxon>Pirellulaceae</taxon>
        <taxon>Lignipirellula</taxon>
    </lineage>
</organism>
<dbReference type="Proteomes" id="UP000317648">
    <property type="component" value="Chromosome"/>
</dbReference>
<dbReference type="SUPFAM" id="SSF53448">
    <property type="entry name" value="Nucleotide-diphospho-sugar transferases"/>
    <property type="match status" value="1"/>
</dbReference>
<dbReference type="PANTHER" id="PTHR48090:SF7">
    <property type="entry name" value="RFBJ PROTEIN"/>
    <property type="match status" value="1"/>
</dbReference>
<dbReference type="PANTHER" id="PTHR48090">
    <property type="entry name" value="UNDECAPRENYL-PHOSPHATE 4-DEOXY-4-FORMAMIDO-L-ARABINOSE TRANSFERASE-RELATED"/>
    <property type="match status" value="1"/>
</dbReference>
<dbReference type="GO" id="GO:0047267">
    <property type="term" value="F:undecaprenyl-phosphate mannosyltransferase activity"/>
    <property type="evidence" value="ECO:0007669"/>
    <property type="project" value="UniProtKB-EC"/>
</dbReference>
<gene>
    <name evidence="2" type="ORF">Pla8534_69060</name>
</gene>
<dbReference type="Gene3D" id="3.90.550.10">
    <property type="entry name" value="Spore Coat Polysaccharide Biosynthesis Protein SpsA, Chain A"/>
    <property type="match status" value="1"/>
</dbReference>
<evidence type="ECO:0000313" key="2">
    <source>
        <dbReference type="EMBL" id="QDU98995.1"/>
    </source>
</evidence>
<dbReference type="CDD" id="cd04179">
    <property type="entry name" value="DPM_DPG-synthase_like"/>
    <property type="match status" value="1"/>
</dbReference>
<dbReference type="InterPro" id="IPR050256">
    <property type="entry name" value="Glycosyltransferase_2"/>
</dbReference>
<keyword evidence="2" id="KW-0808">Transferase</keyword>
<reference evidence="2 3" key="1">
    <citation type="submission" date="2019-02" db="EMBL/GenBank/DDBJ databases">
        <title>Deep-cultivation of Planctomycetes and their phenomic and genomic characterization uncovers novel biology.</title>
        <authorList>
            <person name="Wiegand S."/>
            <person name="Jogler M."/>
            <person name="Boedeker C."/>
            <person name="Pinto D."/>
            <person name="Vollmers J."/>
            <person name="Rivas-Marin E."/>
            <person name="Kohn T."/>
            <person name="Peeters S.H."/>
            <person name="Heuer A."/>
            <person name="Rast P."/>
            <person name="Oberbeckmann S."/>
            <person name="Bunk B."/>
            <person name="Jeske O."/>
            <person name="Meyerdierks A."/>
            <person name="Storesund J.E."/>
            <person name="Kallscheuer N."/>
            <person name="Luecker S."/>
            <person name="Lage O.M."/>
            <person name="Pohl T."/>
            <person name="Merkel B.J."/>
            <person name="Hornburger P."/>
            <person name="Mueller R.-W."/>
            <person name="Bruemmer F."/>
            <person name="Labrenz M."/>
            <person name="Spormann A.M."/>
            <person name="Op den Camp H."/>
            <person name="Overmann J."/>
            <person name="Amann R."/>
            <person name="Jetten M.S.M."/>
            <person name="Mascher T."/>
            <person name="Medema M.H."/>
            <person name="Devos D.P."/>
            <person name="Kaster A.-K."/>
            <person name="Ovreas L."/>
            <person name="Rohde M."/>
            <person name="Galperin M.Y."/>
            <person name="Jogler C."/>
        </authorList>
    </citation>
    <scope>NUCLEOTIDE SEQUENCE [LARGE SCALE GENOMIC DNA]</scope>
    <source>
        <strain evidence="2 3">Pla85_3_4</strain>
    </source>
</reference>
<accession>A0A518E4G2</accession>
<sequence>MTDSLEPYANERPAGPVALDEVTVIIPALNEERSLPRVLGDLPPVGCVIVVDNGSTDNTARVAAESGALVVAEPKRGYGSACLRGLATIREAIQGGQPAPRIVVFLDADYSDHPDLLPELVKPIWADAADFVLGSRLLGQREPGAMPPQSVYGNRLACFLLRLLFGVRYTDLGPFRAIDYGKLCDLEMADENFGWTIEMQIKAARAGLRHTEIPVPYRHRIGTSKISGTLSGTIKAGTKILYTIARYGLQRPSAKSNDPAAQKAKATA</sequence>
<dbReference type="InterPro" id="IPR029044">
    <property type="entry name" value="Nucleotide-diphossugar_trans"/>
</dbReference>
<evidence type="ECO:0000259" key="1">
    <source>
        <dbReference type="Pfam" id="PF00535"/>
    </source>
</evidence>
<name>A0A518E4G2_9BACT</name>
<proteinExistence type="predicted"/>
<dbReference type="KEGG" id="lcre:Pla8534_69060"/>
<dbReference type="AlphaFoldDB" id="A0A518E4G2"/>
<dbReference type="InterPro" id="IPR001173">
    <property type="entry name" value="Glyco_trans_2-like"/>
</dbReference>
<dbReference type="EMBL" id="CP036433">
    <property type="protein sequence ID" value="QDU98995.1"/>
    <property type="molecule type" value="Genomic_DNA"/>
</dbReference>
<protein>
    <submittedName>
        <fullName evidence="2">Undecaprenyl-phosphate mannosyltransferase</fullName>
        <ecNumber evidence="2">2.4.1.54</ecNumber>
    </submittedName>
</protein>
<keyword evidence="2" id="KW-0328">Glycosyltransferase</keyword>